<dbReference type="InterPro" id="IPR038765">
    <property type="entry name" value="Papain-like_cys_pep_sf"/>
</dbReference>
<evidence type="ECO:0000256" key="1">
    <source>
        <dbReference type="ARBA" id="ARBA00007074"/>
    </source>
</evidence>
<dbReference type="Proteomes" id="UP000655208">
    <property type="component" value="Unassembled WGS sequence"/>
</dbReference>
<comment type="similarity">
    <text evidence="1">Belongs to the peptidase C40 family.</text>
</comment>
<dbReference type="Gene3D" id="3.90.1720.10">
    <property type="entry name" value="endopeptidase domain like (from Nostoc punctiforme)"/>
    <property type="match status" value="1"/>
</dbReference>
<evidence type="ECO:0000256" key="3">
    <source>
        <dbReference type="ARBA" id="ARBA00022801"/>
    </source>
</evidence>
<dbReference type="SUPFAM" id="SSF54001">
    <property type="entry name" value="Cysteine proteinases"/>
    <property type="match status" value="1"/>
</dbReference>
<reference evidence="7" key="1">
    <citation type="journal article" date="2014" name="Int. J. Syst. Evol. Microbiol.">
        <title>Complete genome sequence of Corynebacterium casei LMG S-19264T (=DSM 44701T), isolated from a smear-ripened cheese.</title>
        <authorList>
            <consortium name="US DOE Joint Genome Institute (JGI-PGF)"/>
            <person name="Walter F."/>
            <person name="Albersmeier A."/>
            <person name="Kalinowski J."/>
            <person name="Ruckert C."/>
        </authorList>
    </citation>
    <scope>NUCLEOTIDE SEQUENCE</scope>
    <source>
        <strain evidence="7">CGMCC 4.7308</strain>
    </source>
</reference>
<keyword evidence="8" id="KW-1185">Reference proteome</keyword>
<dbReference type="GO" id="GO:0008234">
    <property type="term" value="F:cysteine-type peptidase activity"/>
    <property type="evidence" value="ECO:0007669"/>
    <property type="project" value="UniProtKB-KW"/>
</dbReference>
<dbReference type="InterPro" id="IPR000064">
    <property type="entry name" value="NLP_P60_dom"/>
</dbReference>
<dbReference type="PANTHER" id="PTHR47359">
    <property type="entry name" value="PEPTIDOGLYCAN DL-ENDOPEPTIDASE CWLO"/>
    <property type="match status" value="1"/>
</dbReference>
<dbReference type="InterPro" id="IPR051794">
    <property type="entry name" value="PG_Endopeptidase_C40"/>
</dbReference>
<keyword evidence="2" id="KW-0645">Protease</keyword>
<reference evidence="7" key="2">
    <citation type="submission" date="2020-09" db="EMBL/GenBank/DDBJ databases">
        <authorList>
            <person name="Sun Q."/>
            <person name="Zhou Y."/>
        </authorList>
    </citation>
    <scope>NUCLEOTIDE SEQUENCE</scope>
    <source>
        <strain evidence="7">CGMCC 4.7308</strain>
    </source>
</reference>
<sequence>MPAPPATKGDDTKPDPAVVDTPAAPVPSGTTDDPKVGRDAPAAGSGGSSSTPQSTNDGGTSGGTATPPTSSDCSGTGTGSTTFDPGNIISDAVFYNATAMTRTQVDQFVTTQGAACTSSYCLKNVRLTTPNTPADAYCAAYTGGTNETFGAVLAKLSVACKINPQVMLVTLQKESALLTRTDVSAASYAAAYGWHCPDTGPGGTANCDPAYAGLFNQTKGMARQWARYRVDPGKYNFHAGQTATILWNVVESGCGGAPVYIRNQATASLYNYTPYQPNAASLAAYPGVGDKCSTYGNRNFFFLFQKYFGSTGGGASADIPLNGVTVTIPSIAHVAPAVAGKQIVAPSAAVAKGLAAGFAAIGLPYVYGGGTNGGGADQGCARAGGELNSCQGIVGFDCSGLTGYVLKQAGYQIPGYSGAQRAAGTSVPWSQGRPGDIIGYNGHVAVYLGVIDGTPYLLEAPTVGMFVQIRPVYYSNGGVPVDSVLHRYWS</sequence>
<accession>A0A917T3C1</accession>
<feature type="region of interest" description="Disordered" evidence="5">
    <location>
        <begin position="1"/>
        <end position="82"/>
    </location>
</feature>
<evidence type="ECO:0000313" key="7">
    <source>
        <dbReference type="EMBL" id="GGM07796.1"/>
    </source>
</evidence>
<feature type="compositionally biased region" description="Low complexity" evidence="5">
    <location>
        <begin position="15"/>
        <end position="27"/>
    </location>
</feature>
<feature type="domain" description="NlpC/P60" evidence="6">
    <location>
        <begin position="347"/>
        <end position="490"/>
    </location>
</feature>
<evidence type="ECO:0000259" key="6">
    <source>
        <dbReference type="PROSITE" id="PS51935"/>
    </source>
</evidence>
<dbReference type="PROSITE" id="PS51935">
    <property type="entry name" value="NLPC_P60"/>
    <property type="match status" value="1"/>
</dbReference>
<evidence type="ECO:0000256" key="4">
    <source>
        <dbReference type="ARBA" id="ARBA00022807"/>
    </source>
</evidence>
<keyword evidence="4" id="KW-0788">Thiol protease</keyword>
<organism evidence="7 8">
    <name type="scientific">Nakamurella endophytica</name>
    <dbReference type="NCBI Taxonomy" id="1748367"/>
    <lineage>
        <taxon>Bacteria</taxon>
        <taxon>Bacillati</taxon>
        <taxon>Actinomycetota</taxon>
        <taxon>Actinomycetes</taxon>
        <taxon>Nakamurellales</taxon>
        <taxon>Nakamurellaceae</taxon>
        <taxon>Nakamurella</taxon>
    </lineage>
</organism>
<proteinExistence type="inferred from homology"/>
<comment type="caution">
    <text evidence="7">The sequence shown here is derived from an EMBL/GenBank/DDBJ whole genome shotgun (WGS) entry which is preliminary data.</text>
</comment>
<feature type="compositionally biased region" description="Low complexity" evidence="5">
    <location>
        <begin position="63"/>
        <end position="82"/>
    </location>
</feature>
<evidence type="ECO:0000313" key="8">
    <source>
        <dbReference type="Proteomes" id="UP000655208"/>
    </source>
</evidence>
<evidence type="ECO:0000256" key="5">
    <source>
        <dbReference type="SAM" id="MobiDB-lite"/>
    </source>
</evidence>
<protein>
    <recommendedName>
        <fullName evidence="6">NlpC/P60 domain-containing protein</fullName>
    </recommendedName>
</protein>
<dbReference type="PANTHER" id="PTHR47359:SF3">
    <property type="entry name" value="NLP_P60 DOMAIN-CONTAINING PROTEIN-RELATED"/>
    <property type="match status" value="1"/>
</dbReference>
<dbReference type="Pfam" id="PF00877">
    <property type="entry name" value="NLPC_P60"/>
    <property type="match status" value="1"/>
</dbReference>
<keyword evidence="3" id="KW-0378">Hydrolase</keyword>
<name>A0A917T3C1_9ACTN</name>
<evidence type="ECO:0000256" key="2">
    <source>
        <dbReference type="ARBA" id="ARBA00022670"/>
    </source>
</evidence>
<dbReference type="GO" id="GO:0006508">
    <property type="term" value="P:proteolysis"/>
    <property type="evidence" value="ECO:0007669"/>
    <property type="project" value="UniProtKB-KW"/>
</dbReference>
<gene>
    <name evidence="7" type="ORF">GCM10011594_29700</name>
</gene>
<dbReference type="EMBL" id="BMNA01000005">
    <property type="protein sequence ID" value="GGM07796.1"/>
    <property type="molecule type" value="Genomic_DNA"/>
</dbReference>
<dbReference type="AlphaFoldDB" id="A0A917T3C1"/>